<feature type="region of interest" description="Disordered" evidence="1">
    <location>
        <begin position="1"/>
        <end position="31"/>
    </location>
</feature>
<accession>A0A383W5H9</accession>
<evidence type="ECO:0000256" key="1">
    <source>
        <dbReference type="SAM" id="MobiDB-lite"/>
    </source>
</evidence>
<protein>
    <submittedName>
        <fullName evidence="2">Uncharacterized protein</fullName>
    </submittedName>
</protein>
<dbReference type="AlphaFoldDB" id="A0A383W5H9"/>
<name>A0A383W5H9_TETOB</name>
<dbReference type="Proteomes" id="UP000256970">
    <property type="component" value="Unassembled WGS sequence"/>
</dbReference>
<dbReference type="EMBL" id="FNXT01001172">
    <property type="protein sequence ID" value="SZX72897.1"/>
    <property type="molecule type" value="Genomic_DNA"/>
</dbReference>
<evidence type="ECO:0000313" key="2">
    <source>
        <dbReference type="EMBL" id="SZX72897.1"/>
    </source>
</evidence>
<organism evidence="2 3">
    <name type="scientific">Tetradesmus obliquus</name>
    <name type="common">Green alga</name>
    <name type="synonym">Acutodesmus obliquus</name>
    <dbReference type="NCBI Taxonomy" id="3088"/>
    <lineage>
        <taxon>Eukaryota</taxon>
        <taxon>Viridiplantae</taxon>
        <taxon>Chlorophyta</taxon>
        <taxon>core chlorophytes</taxon>
        <taxon>Chlorophyceae</taxon>
        <taxon>CS clade</taxon>
        <taxon>Sphaeropleales</taxon>
        <taxon>Scenedesmaceae</taxon>
        <taxon>Tetradesmus</taxon>
    </lineage>
</organism>
<gene>
    <name evidence="2" type="ORF">BQ4739_LOCUS13033</name>
</gene>
<sequence length="186" mass="18861">MAKAKKRTNNSGGVASSKPASRVAAPASTVTKQQVVALEQHAECHVNVAMSPAKSATDAVELKLTFSEEQAVPPAAAQSLPAAAAAVAPCTPPPTEPAAPPTAVVTADSNITSSKQPAAATAATAAVVKSRFMPPSVVSNFGRYFELAVQVYTYPAYYAAGATVGVASAVAAEVTRHVPTLFRSAK</sequence>
<evidence type="ECO:0000313" key="3">
    <source>
        <dbReference type="Proteomes" id="UP000256970"/>
    </source>
</evidence>
<keyword evidence="3" id="KW-1185">Reference proteome</keyword>
<reference evidence="2 3" key="1">
    <citation type="submission" date="2016-10" db="EMBL/GenBank/DDBJ databases">
        <authorList>
            <person name="Cai Z."/>
        </authorList>
    </citation>
    <scope>NUCLEOTIDE SEQUENCE [LARGE SCALE GENOMIC DNA]</scope>
</reference>
<proteinExistence type="predicted"/>